<keyword evidence="5" id="KW-0547">Nucleotide-binding</keyword>
<comment type="caution">
    <text evidence="14">The sequence shown here is derived from an EMBL/GenBank/DDBJ whole genome shotgun (WGS) entry which is preliminary data.</text>
</comment>
<sequence>MSGTPPCSIAVEDRFGPAVTDSCLGGFDFTLLFEESILTLVPLAIALLWAASRALTLRIEPAKVKASWLLAAKMFLYFSYVILQVALLGLWVARGTPQTRLTVACLVLTIVGYVALSLTSYMEHLRSVRPSSMLSLYLSISLLVDMARVRTLFFMPDSRTLAGILLASLLLKVLLFCLESTEKRHLLRENWKSVSPEDTGGFYNRALFVWLNAVFRKGFRTLLTIATLTPLDDEMLEASNPTKLIERWEKAGKSSEHSLAWTFVVHYKWCIFSGILPRLAYTGFSFSQPYLIQRVLDFTSEPENPNSRNISYGLVGAYAIVYIGLSLSFAIYQHKTYRLLTLFRGSLVTLIFNKTLRVSSTSIADGEAITLMSADIDRVGSVTLIHEFYASFIEAAIALWLLYSLLGIAVVAPVLWIIVCLIGGIPLARAAGNAQTPWLEAIEERLAATSKALNAMKPIKMTGLADIVSSQIANFRLLEIRASLRHRVLNIFVFVAYFASSGLAPVWGFGVYILLARSRNSGTLTESTAFAALSAFELLNQPMMNAIDGFEHVQTVLNSFRRIQEYLVSEEREDYRISSLDRTPSDSDLSRSQENEKVEKPRIKDMSDAWPDSIRDDSITAAVVNDASAQYSEEGEPVLRNLSFEVHRSQITMIYGPVGSGKSTLLKLLLGEMPITSGSVTANFSRTAYCPQTPWITWGSVQQNIVGMSSFDNAWYDTVVRACALLPDFEELTNGDKTHAGIRGARLSGGQQMRVSFARALYSRNATMILDDVLTGLDRATERTILDAVFSPQGLLRQQKSTVVWTTNSAHHLSYADHVICLDKDGKIAEQGPLDKLSIAANGVQSLSSQPIMETSRPELEIPEDALHELEILEEQEPEETRRAGDMRIYAYYAKTAGWWTTLIYLFACAAFVYGAIFPSVWLQWWTNANAERPNERIGYWLGVYGVLAAVTMVGCTLADCVFNLAVLPTTARRFHELLLSTTMRAPTSFLTSTNAGTTLNRFSQDLELIDNDLPMAIDQTIFQFFSVIASAVLVFIGSGYVAAAIPFVFVALAVIQFYYLRTSRQLRLLDIEAKAPLLSQFLETLNGISCVRAYGWSHKYMDRNHEALNVSQRPFYLLWCIQRWLTLVLDLLNAAIAILLVGVATNVRGGSSAFLGVALFNVIALSSSLQTLITEWTQVETALGAIKRIRSYVTTTEDENLPSENGTVADEWPQEGEITFKDISASYGPSTEAVLKEISFSIKPGEKVAICGRTGSGKSSLVAALLRMLEVENGTILIDGVDISTIPRQEVRSRLNTVPQDPFFLHGSVRQNVDPLEMADDERIKQVLRTLNLWDIFEKQEGLDEEVTQETLSHGQRQLFCLARSMIKKGKIVVMDEATSSVDAETDELMQRVLRDEFNGRTVITIAHKLHTVLDYDRVVLLDKGKVVETGNPQELLRTTDSAFRELYEKLRNNVE</sequence>
<accession>A0A2A9PAD7</accession>
<evidence type="ECO:0000259" key="13">
    <source>
        <dbReference type="PROSITE" id="PS50929"/>
    </source>
</evidence>
<feature type="transmembrane region" description="Helical" evidence="11">
    <location>
        <begin position="400"/>
        <end position="428"/>
    </location>
</feature>
<dbReference type="Proteomes" id="UP000037136">
    <property type="component" value="Unassembled WGS sequence"/>
</dbReference>
<keyword evidence="9" id="KW-0325">Glycoprotein</keyword>
<dbReference type="InterPro" id="IPR003593">
    <property type="entry name" value="AAA+_ATPase"/>
</dbReference>
<evidence type="ECO:0008006" key="16">
    <source>
        <dbReference type="Google" id="ProtNLM"/>
    </source>
</evidence>
<evidence type="ECO:0000256" key="9">
    <source>
        <dbReference type="ARBA" id="ARBA00023180"/>
    </source>
</evidence>
<feature type="transmembrane region" description="Helical" evidence="11">
    <location>
        <begin position="491"/>
        <end position="515"/>
    </location>
</feature>
<dbReference type="GO" id="GO:0005886">
    <property type="term" value="C:plasma membrane"/>
    <property type="evidence" value="ECO:0007669"/>
    <property type="project" value="UniProtKB-SubCell"/>
</dbReference>
<evidence type="ECO:0000256" key="11">
    <source>
        <dbReference type="SAM" id="Phobius"/>
    </source>
</evidence>
<dbReference type="PANTHER" id="PTHR24223">
    <property type="entry name" value="ATP-BINDING CASSETTE SUB-FAMILY C"/>
    <property type="match status" value="1"/>
</dbReference>
<dbReference type="Pfam" id="PF24357">
    <property type="entry name" value="TMD0_ABC"/>
    <property type="match status" value="1"/>
</dbReference>
<dbReference type="Gene3D" id="1.20.1560.10">
    <property type="entry name" value="ABC transporter type 1, transmembrane domain"/>
    <property type="match status" value="2"/>
</dbReference>
<feature type="transmembrane region" description="Helical" evidence="11">
    <location>
        <begin position="1125"/>
        <end position="1148"/>
    </location>
</feature>
<dbReference type="CDD" id="cd03244">
    <property type="entry name" value="ABCC_MRP_domain2"/>
    <property type="match status" value="1"/>
</dbReference>
<keyword evidence="8 11" id="KW-0472">Membrane</keyword>
<evidence type="ECO:0000313" key="14">
    <source>
        <dbReference type="EMBL" id="PFH57820.1"/>
    </source>
</evidence>
<dbReference type="Pfam" id="PF00005">
    <property type="entry name" value="ABC_tran"/>
    <property type="match status" value="2"/>
</dbReference>
<keyword evidence="15" id="KW-1185">Reference proteome</keyword>
<evidence type="ECO:0000256" key="2">
    <source>
        <dbReference type="ARBA" id="ARBA00022448"/>
    </source>
</evidence>
<evidence type="ECO:0000256" key="7">
    <source>
        <dbReference type="ARBA" id="ARBA00022989"/>
    </source>
</evidence>
<dbReference type="PROSITE" id="PS50929">
    <property type="entry name" value="ABC_TM1F"/>
    <property type="match status" value="2"/>
</dbReference>
<dbReference type="SUPFAM" id="SSF90123">
    <property type="entry name" value="ABC transporter transmembrane region"/>
    <property type="match status" value="2"/>
</dbReference>
<feature type="transmembrane region" description="Helical" evidence="11">
    <location>
        <begin position="99"/>
        <end position="122"/>
    </location>
</feature>
<keyword evidence="4 11" id="KW-0812">Transmembrane</keyword>
<evidence type="ECO:0000256" key="6">
    <source>
        <dbReference type="ARBA" id="ARBA00022840"/>
    </source>
</evidence>
<evidence type="ECO:0000256" key="5">
    <source>
        <dbReference type="ARBA" id="ARBA00022741"/>
    </source>
</evidence>
<evidence type="ECO:0000256" key="4">
    <source>
        <dbReference type="ARBA" id="ARBA00022692"/>
    </source>
</evidence>
<dbReference type="GO" id="GO:0140359">
    <property type="term" value="F:ABC-type transporter activity"/>
    <property type="evidence" value="ECO:0007669"/>
    <property type="project" value="InterPro"/>
</dbReference>
<dbReference type="FunFam" id="1.20.1560.10:FF:000055">
    <property type="entry name" value="ABC multidrug transporter (Eurofung)"/>
    <property type="match status" value="1"/>
</dbReference>
<dbReference type="SMART" id="SM00382">
    <property type="entry name" value="AAA"/>
    <property type="match status" value="2"/>
</dbReference>
<feature type="region of interest" description="Disordered" evidence="10">
    <location>
        <begin position="579"/>
        <end position="611"/>
    </location>
</feature>
<protein>
    <recommendedName>
        <fullName evidence="16">ABC transporter</fullName>
    </recommendedName>
</protein>
<proteinExistence type="predicted"/>
<dbReference type="InterPro" id="IPR017871">
    <property type="entry name" value="ABC_transporter-like_CS"/>
</dbReference>
<feature type="domain" description="ABC transmembrane type-1" evidence="13">
    <location>
        <begin position="279"/>
        <end position="555"/>
    </location>
</feature>
<feature type="transmembrane region" description="Helical" evidence="11">
    <location>
        <begin position="1021"/>
        <end position="1038"/>
    </location>
</feature>
<gene>
    <name evidence="14" type="ORF">XA68_14537</name>
</gene>
<evidence type="ECO:0000256" key="1">
    <source>
        <dbReference type="ARBA" id="ARBA00004651"/>
    </source>
</evidence>
<feature type="transmembrane region" description="Helical" evidence="11">
    <location>
        <begin position="161"/>
        <end position="178"/>
    </location>
</feature>
<dbReference type="EMBL" id="LAZP02000362">
    <property type="protein sequence ID" value="PFH57820.1"/>
    <property type="molecule type" value="Genomic_DNA"/>
</dbReference>
<organism evidence="14 15">
    <name type="scientific">Ophiocordyceps unilateralis</name>
    <name type="common">Zombie-ant fungus</name>
    <name type="synonym">Torrubia unilateralis</name>
    <dbReference type="NCBI Taxonomy" id="268505"/>
    <lineage>
        <taxon>Eukaryota</taxon>
        <taxon>Fungi</taxon>
        <taxon>Dikarya</taxon>
        <taxon>Ascomycota</taxon>
        <taxon>Pezizomycotina</taxon>
        <taxon>Sordariomycetes</taxon>
        <taxon>Hypocreomycetidae</taxon>
        <taxon>Hypocreales</taxon>
        <taxon>Ophiocordycipitaceae</taxon>
        <taxon>Ophiocordyceps</taxon>
    </lineage>
</organism>
<feature type="domain" description="ABC transporter" evidence="12">
    <location>
        <begin position="1219"/>
        <end position="1450"/>
    </location>
</feature>
<evidence type="ECO:0000256" key="3">
    <source>
        <dbReference type="ARBA" id="ARBA00022475"/>
    </source>
</evidence>
<comment type="subcellular location">
    <subcellularLocation>
        <location evidence="1">Cell membrane</location>
        <topology evidence="1">Multi-pass membrane protein</topology>
    </subcellularLocation>
</comment>
<dbReference type="CDD" id="cd18580">
    <property type="entry name" value="ABC_6TM_ABCC_D2"/>
    <property type="match status" value="1"/>
</dbReference>
<dbReference type="GO" id="GO:0005524">
    <property type="term" value="F:ATP binding"/>
    <property type="evidence" value="ECO:0007669"/>
    <property type="project" value="UniProtKB-KW"/>
</dbReference>
<reference evidence="14 15" key="2">
    <citation type="journal article" date="2017" name="Sci. Rep.">
        <title>Ant-infecting Ophiocordyceps genomes reveal a high diversity of potential behavioral manipulation genes and a possible major role for enterotoxins.</title>
        <authorList>
            <person name="de Bekker C."/>
            <person name="Ohm R.A."/>
            <person name="Evans H.C."/>
            <person name="Brachmann A."/>
            <person name="Hughes D.P."/>
        </authorList>
    </citation>
    <scope>NUCLEOTIDE SEQUENCE [LARGE SCALE GENOMIC DNA]</scope>
    <source>
        <strain evidence="14 15">SC16a</strain>
    </source>
</reference>
<feature type="domain" description="ABC transporter" evidence="12">
    <location>
        <begin position="614"/>
        <end position="849"/>
    </location>
</feature>
<dbReference type="InterPro" id="IPR011527">
    <property type="entry name" value="ABC1_TM_dom"/>
</dbReference>
<evidence type="ECO:0000313" key="15">
    <source>
        <dbReference type="Proteomes" id="UP000037136"/>
    </source>
</evidence>
<dbReference type="CDD" id="cd18579">
    <property type="entry name" value="ABC_6TM_ABCC_D1"/>
    <property type="match status" value="1"/>
</dbReference>
<keyword evidence="3" id="KW-1003">Cell membrane</keyword>
<dbReference type="InterPro" id="IPR050173">
    <property type="entry name" value="ABC_transporter_C-like"/>
</dbReference>
<dbReference type="FunFam" id="3.40.50.300:FF:000838">
    <property type="entry name" value="ABC multidrug transporter (Eurofung)"/>
    <property type="match status" value="1"/>
</dbReference>
<dbReference type="OrthoDB" id="6500128at2759"/>
<dbReference type="PROSITE" id="PS50893">
    <property type="entry name" value="ABC_TRANSPORTER_2"/>
    <property type="match status" value="2"/>
</dbReference>
<dbReference type="Gene3D" id="3.40.50.300">
    <property type="entry name" value="P-loop containing nucleotide triphosphate hydrolases"/>
    <property type="match status" value="2"/>
</dbReference>
<name>A0A2A9PAD7_OPHUN</name>
<feature type="transmembrane region" description="Helical" evidence="11">
    <location>
        <begin position="310"/>
        <end position="332"/>
    </location>
</feature>
<dbReference type="STRING" id="268505.A0A2A9PAD7"/>
<dbReference type="SUPFAM" id="SSF52540">
    <property type="entry name" value="P-loop containing nucleoside triphosphate hydrolases"/>
    <property type="match status" value="2"/>
</dbReference>
<dbReference type="InterPro" id="IPR003439">
    <property type="entry name" value="ABC_transporter-like_ATP-bd"/>
</dbReference>
<dbReference type="InterPro" id="IPR044746">
    <property type="entry name" value="ABCC_6TM_D1"/>
</dbReference>
<evidence type="ECO:0000259" key="12">
    <source>
        <dbReference type="PROSITE" id="PS50893"/>
    </source>
</evidence>
<evidence type="ECO:0000256" key="10">
    <source>
        <dbReference type="SAM" id="MobiDB-lite"/>
    </source>
</evidence>
<dbReference type="FunFam" id="1.20.1560.10:FF:000066">
    <property type="entry name" value="ABC multidrug transporter (Eurofung)"/>
    <property type="match status" value="1"/>
</dbReference>
<feature type="transmembrane region" description="Helical" evidence="11">
    <location>
        <begin position="134"/>
        <end position="155"/>
    </location>
</feature>
<dbReference type="GO" id="GO:0016887">
    <property type="term" value="F:ATP hydrolysis activity"/>
    <property type="evidence" value="ECO:0007669"/>
    <property type="project" value="InterPro"/>
</dbReference>
<feature type="transmembrane region" description="Helical" evidence="11">
    <location>
        <begin position="68"/>
        <end position="93"/>
    </location>
</feature>
<dbReference type="InterPro" id="IPR036640">
    <property type="entry name" value="ABC1_TM_sf"/>
</dbReference>
<feature type="transmembrane region" description="Helical" evidence="11">
    <location>
        <begin position="37"/>
        <end position="56"/>
    </location>
</feature>
<dbReference type="Pfam" id="PF00664">
    <property type="entry name" value="ABC_membrane"/>
    <property type="match status" value="1"/>
</dbReference>
<feature type="domain" description="ABC transmembrane type-1" evidence="13">
    <location>
        <begin position="903"/>
        <end position="1182"/>
    </location>
</feature>
<dbReference type="InterPro" id="IPR044726">
    <property type="entry name" value="ABCC_6TM_D2"/>
</dbReference>
<keyword evidence="6" id="KW-0067">ATP-binding</keyword>
<reference evidence="14 15" key="1">
    <citation type="journal article" date="2015" name="BMC Genomics">
        <title>Gene expression during zombie ant biting behavior reflects the complexity underlying fungal parasitic behavioral manipulation.</title>
        <authorList>
            <person name="de Bekker C."/>
            <person name="Ohm R.A."/>
            <person name="Loreto R.G."/>
            <person name="Sebastian A."/>
            <person name="Albert I."/>
            <person name="Merrow M."/>
            <person name="Brachmann A."/>
            <person name="Hughes D.P."/>
        </authorList>
    </citation>
    <scope>NUCLEOTIDE SEQUENCE [LARGE SCALE GENOMIC DNA]</scope>
    <source>
        <strain evidence="14 15">SC16a</strain>
    </source>
</reference>
<dbReference type="InterPro" id="IPR056227">
    <property type="entry name" value="TMD0_ABC"/>
</dbReference>
<dbReference type="InterPro" id="IPR027417">
    <property type="entry name" value="P-loop_NTPase"/>
</dbReference>
<feature type="transmembrane region" description="Helical" evidence="11">
    <location>
        <begin position="938"/>
        <end position="967"/>
    </location>
</feature>
<dbReference type="PROSITE" id="PS00211">
    <property type="entry name" value="ABC_TRANSPORTER_1"/>
    <property type="match status" value="2"/>
</dbReference>
<dbReference type="PANTHER" id="PTHR24223:SF399">
    <property type="entry name" value="ABC TRANSPORTER ATNG"/>
    <property type="match status" value="1"/>
</dbReference>
<keyword evidence="7 11" id="KW-1133">Transmembrane helix</keyword>
<feature type="compositionally biased region" description="Basic and acidic residues" evidence="10">
    <location>
        <begin position="583"/>
        <end position="611"/>
    </location>
</feature>
<evidence type="ECO:0000256" key="8">
    <source>
        <dbReference type="ARBA" id="ARBA00023136"/>
    </source>
</evidence>
<keyword evidence="2" id="KW-0813">Transport</keyword>
<feature type="transmembrane region" description="Helical" evidence="11">
    <location>
        <begin position="897"/>
        <end position="918"/>
    </location>
</feature>